<feature type="region of interest" description="Disordered" evidence="7">
    <location>
        <begin position="227"/>
        <end position="257"/>
    </location>
</feature>
<evidence type="ECO:0000256" key="4">
    <source>
        <dbReference type="ARBA" id="ARBA00022692"/>
    </source>
</evidence>
<dbReference type="RefSeq" id="WP_241053478.1">
    <property type="nucleotide sequence ID" value="NZ_JAKZBV010000001.1"/>
</dbReference>
<comment type="similarity">
    <text evidence="2">Belongs to the MscS (TC 1.A.23) family.</text>
</comment>
<dbReference type="Gene3D" id="2.30.30.60">
    <property type="match status" value="1"/>
</dbReference>
<keyword evidence="4 8" id="KW-0812">Transmembrane</keyword>
<dbReference type="InterPro" id="IPR011014">
    <property type="entry name" value="MscS_channel_TM-2"/>
</dbReference>
<evidence type="ECO:0000259" key="10">
    <source>
        <dbReference type="Pfam" id="PF21088"/>
    </source>
</evidence>
<dbReference type="InterPro" id="IPR023408">
    <property type="entry name" value="MscS_beta-dom_sf"/>
</dbReference>
<dbReference type="InterPro" id="IPR045276">
    <property type="entry name" value="YbiO_bact"/>
</dbReference>
<dbReference type="InterPro" id="IPR006685">
    <property type="entry name" value="MscS_channel_2nd"/>
</dbReference>
<dbReference type="Pfam" id="PF21088">
    <property type="entry name" value="MS_channel_1st"/>
    <property type="match status" value="1"/>
</dbReference>
<dbReference type="Gene3D" id="1.10.287.1260">
    <property type="match status" value="1"/>
</dbReference>
<keyword evidence="12" id="KW-1185">Reference proteome</keyword>
<evidence type="ECO:0000256" key="2">
    <source>
        <dbReference type="ARBA" id="ARBA00008017"/>
    </source>
</evidence>
<dbReference type="PANTHER" id="PTHR30460">
    <property type="entry name" value="MODERATE CONDUCTANCE MECHANOSENSITIVE CHANNEL YBIO"/>
    <property type="match status" value="1"/>
</dbReference>
<keyword evidence="3" id="KW-1003">Cell membrane</keyword>
<comment type="subcellular location">
    <subcellularLocation>
        <location evidence="1">Cell membrane</location>
        <topology evidence="1">Multi-pass membrane protein</topology>
    </subcellularLocation>
</comment>
<name>A0ABS9TZY1_9MICC</name>
<dbReference type="SUPFAM" id="SSF50182">
    <property type="entry name" value="Sm-like ribonucleoproteins"/>
    <property type="match status" value="1"/>
</dbReference>
<evidence type="ECO:0000259" key="9">
    <source>
        <dbReference type="Pfam" id="PF00924"/>
    </source>
</evidence>
<evidence type="ECO:0000256" key="6">
    <source>
        <dbReference type="ARBA" id="ARBA00023136"/>
    </source>
</evidence>
<feature type="transmembrane region" description="Helical" evidence="8">
    <location>
        <begin position="110"/>
        <end position="130"/>
    </location>
</feature>
<feature type="transmembrane region" description="Helical" evidence="8">
    <location>
        <begin position="46"/>
        <end position="67"/>
    </location>
</feature>
<keyword evidence="5 8" id="KW-1133">Transmembrane helix</keyword>
<feature type="compositionally biased region" description="Low complexity" evidence="7">
    <location>
        <begin position="228"/>
        <end position="250"/>
    </location>
</feature>
<reference evidence="11 12" key="1">
    <citation type="submission" date="2022-03" db="EMBL/GenBank/DDBJ databases">
        <title>Sinomonas sp. isolated from a soil.</title>
        <authorList>
            <person name="Han J."/>
            <person name="Kim D.-U."/>
        </authorList>
    </citation>
    <scope>NUCLEOTIDE SEQUENCE [LARGE SCALE GENOMIC DNA]</scope>
    <source>
        <strain evidence="11 12">5-5</strain>
    </source>
</reference>
<dbReference type="Proteomes" id="UP001202922">
    <property type="component" value="Unassembled WGS sequence"/>
</dbReference>
<evidence type="ECO:0000256" key="5">
    <source>
        <dbReference type="ARBA" id="ARBA00022989"/>
    </source>
</evidence>
<comment type="caution">
    <text evidence="11">The sequence shown here is derived from an EMBL/GenBank/DDBJ whole genome shotgun (WGS) entry which is preliminary data.</text>
</comment>
<dbReference type="InterPro" id="IPR049142">
    <property type="entry name" value="MS_channel_1st"/>
</dbReference>
<proteinExistence type="inferred from homology"/>
<protein>
    <submittedName>
        <fullName evidence="11">Mechanosensitive ion channel family protein</fullName>
    </submittedName>
</protein>
<gene>
    <name evidence="11" type="ORF">L0M17_08350</name>
</gene>
<dbReference type="SUPFAM" id="SSF82861">
    <property type="entry name" value="Mechanosensitive channel protein MscS (YggB), transmembrane region"/>
    <property type="match status" value="1"/>
</dbReference>
<sequence length="257" mass="26881">MPLTTPTATASPTPTPTPTPSATGSPLPHLTTAELNTAVNTFNSTLLQVAIAIGVGLLVWLAASFLIRQVVRRVLAGSQLTKRRLFRWAAPALRALDSERRAQRAKTIGSLLNSVVVVVITTIVLIYVLKAFGVDIAPLLTSVGILGVAVAFGAQQLIRDFLSGIFLTLEDQFGIGDVIELGAGEVVGTVESVGLRITRVRAEDGAIWYLRNGEILRVGNRSQGSYLPAAAGPAPSTATGPTPAATKPDAQGQRAAE</sequence>
<feature type="transmembrane region" description="Helical" evidence="8">
    <location>
        <begin position="136"/>
        <end position="154"/>
    </location>
</feature>
<feature type="compositionally biased region" description="Low complexity" evidence="7">
    <location>
        <begin position="1"/>
        <end position="12"/>
    </location>
</feature>
<evidence type="ECO:0000256" key="8">
    <source>
        <dbReference type="SAM" id="Phobius"/>
    </source>
</evidence>
<dbReference type="Pfam" id="PF00924">
    <property type="entry name" value="MS_channel_2nd"/>
    <property type="match status" value="1"/>
</dbReference>
<evidence type="ECO:0000313" key="11">
    <source>
        <dbReference type="EMBL" id="MCH6469989.1"/>
    </source>
</evidence>
<dbReference type="InterPro" id="IPR010920">
    <property type="entry name" value="LSM_dom_sf"/>
</dbReference>
<feature type="domain" description="Mechanosensitive ion channel MscS" evidence="9">
    <location>
        <begin position="157"/>
        <end position="220"/>
    </location>
</feature>
<accession>A0ABS9TZY1</accession>
<dbReference type="EMBL" id="JAKZBV010000001">
    <property type="protein sequence ID" value="MCH6469989.1"/>
    <property type="molecule type" value="Genomic_DNA"/>
</dbReference>
<feature type="region of interest" description="Disordered" evidence="7">
    <location>
        <begin position="1"/>
        <end position="26"/>
    </location>
</feature>
<evidence type="ECO:0000256" key="7">
    <source>
        <dbReference type="SAM" id="MobiDB-lite"/>
    </source>
</evidence>
<feature type="domain" description="Mechanosensitive ion channel transmembrane helices 2/3" evidence="10">
    <location>
        <begin position="115"/>
        <end position="155"/>
    </location>
</feature>
<evidence type="ECO:0000313" key="12">
    <source>
        <dbReference type="Proteomes" id="UP001202922"/>
    </source>
</evidence>
<dbReference type="PANTHER" id="PTHR30460:SF0">
    <property type="entry name" value="MODERATE CONDUCTANCE MECHANOSENSITIVE CHANNEL YBIO"/>
    <property type="match status" value="1"/>
</dbReference>
<organism evidence="11 12">
    <name type="scientific">Sinomonas terrae</name>
    <dbReference type="NCBI Taxonomy" id="2908838"/>
    <lineage>
        <taxon>Bacteria</taxon>
        <taxon>Bacillati</taxon>
        <taxon>Actinomycetota</taxon>
        <taxon>Actinomycetes</taxon>
        <taxon>Micrococcales</taxon>
        <taxon>Micrococcaceae</taxon>
        <taxon>Sinomonas</taxon>
    </lineage>
</organism>
<evidence type="ECO:0000256" key="1">
    <source>
        <dbReference type="ARBA" id="ARBA00004651"/>
    </source>
</evidence>
<keyword evidence="6 8" id="KW-0472">Membrane</keyword>
<evidence type="ECO:0000256" key="3">
    <source>
        <dbReference type="ARBA" id="ARBA00022475"/>
    </source>
</evidence>